<dbReference type="GO" id="GO:0016787">
    <property type="term" value="F:hydrolase activity"/>
    <property type="evidence" value="ECO:0007669"/>
    <property type="project" value="InterPro"/>
</dbReference>
<dbReference type="Gene3D" id="6.10.250.1350">
    <property type="match status" value="1"/>
</dbReference>
<dbReference type="Gene3D" id="2.60.40.3350">
    <property type="match status" value="1"/>
</dbReference>
<evidence type="ECO:0000259" key="1">
    <source>
        <dbReference type="Pfam" id="PF00149"/>
    </source>
</evidence>
<dbReference type="Pfam" id="PF10651">
    <property type="entry name" value="BppU_N"/>
    <property type="match status" value="1"/>
</dbReference>
<dbReference type="RefSeq" id="WP_077151763.1">
    <property type="nucleotide sequence ID" value="NZ_CABMMO010000011.1"/>
</dbReference>
<feature type="domain" description="BppU N-terminal" evidence="2">
    <location>
        <begin position="6"/>
        <end position="149"/>
    </location>
</feature>
<dbReference type="SUPFAM" id="SSF56300">
    <property type="entry name" value="Metallo-dependent phosphatases"/>
    <property type="match status" value="1"/>
</dbReference>
<evidence type="ECO:0008006" key="5">
    <source>
        <dbReference type="Google" id="ProtNLM"/>
    </source>
</evidence>
<feature type="domain" description="Calcineurin-like phosphoesterase" evidence="1">
    <location>
        <begin position="251"/>
        <end position="527"/>
    </location>
</feature>
<dbReference type="InterPro" id="IPR018913">
    <property type="entry name" value="BppU_N"/>
</dbReference>
<dbReference type="Proteomes" id="UP000189299">
    <property type="component" value="Unassembled WGS sequence"/>
</dbReference>
<name>A0A1V2UGG7_ENTMU</name>
<dbReference type="Pfam" id="PF00149">
    <property type="entry name" value="Metallophos"/>
    <property type="match status" value="1"/>
</dbReference>
<reference evidence="3 4" key="1">
    <citation type="submission" date="2016-12" db="EMBL/GenBank/DDBJ databases">
        <authorList>
            <person name="Song W.-J."/>
            <person name="Kurnit D.M."/>
        </authorList>
    </citation>
    <scope>NUCLEOTIDE SEQUENCE [LARGE SCALE GENOMIC DNA]</scope>
    <source>
        <strain evidence="3 4">CGB1038-1_S1</strain>
    </source>
</reference>
<evidence type="ECO:0000313" key="4">
    <source>
        <dbReference type="Proteomes" id="UP000189299"/>
    </source>
</evidence>
<protein>
    <recommendedName>
        <fullName evidence="5">Calcineurin-like phosphoesterase domain-containing protein</fullName>
    </recommendedName>
</protein>
<dbReference type="InterPro" id="IPR029052">
    <property type="entry name" value="Metallo-depent_PP-like"/>
</dbReference>
<gene>
    <name evidence="3" type="ORF">BTN92_11125</name>
</gene>
<dbReference type="OrthoDB" id="2183107at2"/>
<organism evidence="3 4">
    <name type="scientific">Enterococcus mundtii</name>
    <dbReference type="NCBI Taxonomy" id="53346"/>
    <lineage>
        <taxon>Bacteria</taxon>
        <taxon>Bacillati</taxon>
        <taxon>Bacillota</taxon>
        <taxon>Bacilli</taxon>
        <taxon>Lactobacillales</taxon>
        <taxon>Enterococcaceae</taxon>
        <taxon>Enterococcus</taxon>
    </lineage>
</organism>
<dbReference type="AlphaFoldDB" id="A0A1V2UGG7"/>
<proteinExistence type="predicted"/>
<sequence length="586" mass="66119">MVETQHKMVLSTTEPNNGINLVRIRQGDVLTQKFVVEVVEHGKLKTFDGLVPFFINTTKFSEKQPVEQKVQEYSPSQARLVYTLSEPDWQWGGENTAHFSFRSLNGDGTWSEQFSTQDFTYRVISGITRSNLRDSGYVWTFEDLLRKFREYMNTGKSDWEKWVKDNKEILESIDPGGVILEILNNSKGDHSSLPDRLDELEFKQDIVPVGMDQIASGPDRTFFNPSSVKYDTVMPRNLDVALSSLDQNKFNVAFITDTHVAKHNPDVEGIDPSNLRFEKRWNIIRRFQSLGKHCDVMVYGGDNIDGHSTSKGFPEGGITHVGQARTMNLSILKRFAAVATAGQKKPVFLCRGNHETGKIPYAWVGGRNVNNSLSGAEIAQYYNGTYGGQIFDEKNVAIYRIDTDDFSDETDENGYFKEYSGYVENGIVGCIGAKQLIAIGNWLEDLDRKNHVLLFGHIPLEDSPTGVWNTSALQLLIDGFKQGTRVTLDLDALRGLPREGYEGVVTFDFSNKGAGTVAAYVCGHWHWETQRMLGTTTMVACINAFLSEKDYEEDLYDGFYNIEVDTTKRRLKATGVGHANDWQVNY</sequence>
<accession>A0A1V2UGG7</accession>
<evidence type="ECO:0000313" key="3">
    <source>
        <dbReference type="EMBL" id="ONN42068.1"/>
    </source>
</evidence>
<comment type="caution">
    <text evidence="3">The sequence shown here is derived from an EMBL/GenBank/DDBJ whole genome shotgun (WGS) entry which is preliminary data.</text>
</comment>
<evidence type="ECO:0000259" key="2">
    <source>
        <dbReference type="Pfam" id="PF10651"/>
    </source>
</evidence>
<dbReference type="Gene3D" id="3.60.21.10">
    <property type="match status" value="1"/>
</dbReference>
<dbReference type="InterPro" id="IPR004843">
    <property type="entry name" value="Calcineurin-like_PHP"/>
</dbReference>
<dbReference type="EMBL" id="MSTR01000011">
    <property type="protein sequence ID" value="ONN42068.1"/>
    <property type="molecule type" value="Genomic_DNA"/>
</dbReference>
<dbReference type="STRING" id="53346.A5802_000716"/>